<evidence type="ECO:0000256" key="4">
    <source>
        <dbReference type="ARBA" id="ARBA00023002"/>
    </source>
</evidence>
<name>A0A645G9P0_9ZZZZ</name>
<dbReference type="Pfam" id="PF04551">
    <property type="entry name" value="GcpE"/>
    <property type="match status" value="1"/>
</dbReference>
<evidence type="ECO:0000256" key="1">
    <source>
        <dbReference type="ARBA" id="ARBA00001966"/>
    </source>
</evidence>
<comment type="caution">
    <text evidence="10">The sequence shown here is derived from an EMBL/GenBank/DDBJ whole genome shotgun (WGS) entry which is preliminary data.</text>
</comment>
<dbReference type="GO" id="GO:0019288">
    <property type="term" value="P:isopentenyl diphosphate biosynthetic process, methylerythritol 4-phosphate pathway"/>
    <property type="evidence" value="ECO:0007669"/>
    <property type="project" value="TreeGrafter"/>
</dbReference>
<feature type="domain" description="IspG TIM-barrel" evidence="8">
    <location>
        <begin position="2"/>
        <end position="62"/>
    </location>
</feature>
<gene>
    <name evidence="10" type="primary">ispG_39</name>
    <name evidence="10" type="ORF">SDC9_170753</name>
</gene>
<evidence type="ECO:0000256" key="3">
    <source>
        <dbReference type="ARBA" id="ARBA00022723"/>
    </source>
</evidence>
<feature type="domain" description="IspG C-terminal" evidence="9">
    <location>
        <begin position="78"/>
        <end position="159"/>
    </location>
</feature>
<comment type="cofactor">
    <cofactor evidence="1">
        <name>[4Fe-4S] cluster</name>
        <dbReference type="ChEBI" id="CHEBI:49883"/>
    </cofactor>
</comment>
<keyword evidence="5" id="KW-0408">Iron</keyword>
<dbReference type="AlphaFoldDB" id="A0A645G9P0"/>
<proteinExistence type="predicted"/>
<dbReference type="SUPFAM" id="SSF56014">
    <property type="entry name" value="Nitrite and sulphite reductase 4Fe-4S domain-like"/>
    <property type="match status" value="1"/>
</dbReference>
<keyword evidence="2" id="KW-0004">4Fe-4S</keyword>
<organism evidence="10">
    <name type="scientific">bioreactor metagenome</name>
    <dbReference type="NCBI Taxonomy" id="1076179"/>
    <lineage>
        <taxon>unclassified sequences</taxon>
        <taxon>metagenomes</taxon>
        <taxon>ecological metagenomes</taxon>
    </lineage>
</organism>
<dbReference type="InterPro" id="IPR045854">
    <property type="entry name" value="NO2/SO3_Rdtase_4Fe4S_sf"/>
</dbReference>
<dbReference type="GO" id="GO:0046429">
    <property type="term" value="F:4-hydroxy-3-methylbut-2-en-1-yl diphosphate synthase activity (ferredoxin)"/>
    <property type="evidence" value="ECO:0007669"/>
    <property type="project" value="InterPro"/>
</dbReference>
<dbReference type="GO" id="GO:0016114">
    <property type="term" value="P:terpenoid biosynthetic process"/>
    <property type="evidence" value="ECO:0007669"/>
    <property type="project" value="InterPro"/>
</dbReference>
<dbReference type="GO" id="GO:0141197">
    <property type="term" value="F:4-hydroxy-3-methylbut-2-enyl-diphosphate synthase activity (flavodoxin)"/>
    <property type="evidence" value="ECO:0007669"/>
    <property type="project" value="UniProtKB-EC"/>
</dbReference>
<dbReference type="GO" id="GO:0051539">
    <property type="term" value="F:4 iron, 4 sulfur cluster binding"/>
    <property type="evidence" value="ECO:0007669"/>
    <property type="project" value="UniProtKB-KW"/>
</dbReference>
<protein>
    <submittedName>
        <fullName evidence="10">4-hydroxy-3-methylbut-2-en-1-yl diphosphate synthase (Flavodoxin)</fullName>
        <ecNumber evidence="10">1.17.7.3</ecNumber>
    </submittedName>
</protein>
<dbReference type="EC" id="1.17.7.3" evidence="10"/>
<evidence type="ECO:0000259" key="8">
    <source>
        <dbReference type="Pfam" id="PF04551"/>
    </source>
</evidence>
<dbReference type="Pfam" id="PF26540">
    <property type="entry name" value="GcpE_C"/>
    <property type="match status" value="1"/>
</dbReference>
<keyword evidence="4 10" id="KW-0560">Oxidoreductase</keyword>
<evidence type="ECO:0000256" key="5">
    <source>
        <dbReference type="ARBA" id="ARBA00023004"/>
    </source>
</evidence>
<evidence type="ECO:0000256" key="7">
    <source>
        <dbReference type="ARBA" id="ARBA00023229"/>
    </source>
</evidence>
<reference evidence="10" key="1">
    <citation type="submission" date="2019-08" db="EMBL/GenBank/DDBJ databases">
        <authorList>
            <person name="Kucharzyk K."/>
            <person name="Murdoch R.W."/>
            <person name="Higgins S."/>
            <person name="Loffler F."/>
        </authorList>
    </citation>
    <scope>NUCLEOTIDE SEQUENCE</scope>
</reference>
<dbReference type="InterPro" id="IPR058579">
    <property type="entry name" value="IspG_C"/>
</dbReference>
<dbReference type="PANTHER" id="PTHR30454">
    <property type="entry name" value="4-HYDROXY-3-METHYLBUT-2-EN-1-YL DIPHOSPHATE SYNTHASE"/>
    <property type="match status" value="1"/>
</dbReference>
<keyword evidence="7" id="KW-0414">Isoprene biosynthesis</keyword>
<keyword evidence="6" id="KW-0411">Iron-sulfur</keyword>
<sequence>MTNRLLSAQTDYPIHIGVTESGTARAGVIRSSAGIGSLLCDGIGDTIRISLSADPVKEIEAARILMAACGLRGAETVEIIACPTCGRTRVPVMEIAAELEKRIAAAKLKPKRRIRVAVMGCAVNGPGEAREADAGIAGGDGEALLFRKGKIIEKISCRDGSQSASNRLMEEIRRIIEEDNG</sequence>
<evidence type="ECO:0000256" key="2">
    <source>
        <dbReference type="ARBA" id="ARBA00022485"/>
    </source>
</evidence>
<dbReference type="InterPro" id="IPR058578">
    <property type="entry name" value="IspG_TIM"/>
</dbReference>
<dbReference type="Gene3D" id="3.30.413.10">
    <property type="entry name" value="Sulfite Reductase Hemoprotein, domain 1"/>
    <property type="match status" value="1"/>
</dbReference>
<evidence type="ECO:0000259" key="9">
    <source>
        <dbReference type="Pfam" id="PF26540"/>
    </source>
</evidence>
<dbReference type="InterPro" id="IPR011005">
    <property type="entry name" value="Dihydropteroate_synth-like_sf"/>
</dbReference>
<evidence type="ECO:0000256" key="6">
    <source>
        <dbReference type="ARBA" id="ARBA00023014"/>
    </source>
</evidence>
<evidence type="ECO:0000313" key="10">
    <source>
        <dbReference type="EMBL" id="MPN23365.1"/>
    </source>
</evidence>
<dbReference type="PANTHER" id="PTHR30454:SF0">
    <property type="entry name" value="4-HYDROXY-3-METHYLBUT-2-EN-1-YL DIPHOSPHATE SYNTHASE (FERREDOXIN), CHLOROPLASTIC"/>
    <property type="match status" value="1"/>
</dbReference>
<keyword evidence="3" id="KW-0479">Metal-binding</keyword>
<accession>A0A645G9P0</accession>
<dbReference type="InterPro" id="IPR004588">
    <property type="entry name" value="IspG_bac-typ"/>
</dbReference>
<dbReference type="GO" id="GO:0046872">
    <property type="term" value="F:metal ion binding"/>
    <property type="evidence" value="ECO:0007669"/>
    <property type="project" value="UniProtKB-KW"/>
</dbReference>
<dbReference type="Gene3D" id="3.20.20.20">
    <property type="entry name" value="Dihydropteroate synthase-like"/>
    <property type="match status" value="1"/>
</dbReference>
<dbReference type="EMBL" id="VSSQ01071844">
    <property type="protein sequence ID" value="MPN23365.1"/>
    <property type="molecule type" value="Genomic_DNA"/>
</dbReference>